<feature type="region of interest" description="Disordered" evidence="1">
    <location>
        <begin position="20"/>
        <end position="60"/>
    </location>
</feature>
<proteinExistence type="predicted"/>
<dbReference type="AlphaFoldDB" id="A0AAW2VDH7"/>
<feature type="domain" description="Reverse transcriptase Ty1/copia-type" evidence="2">
    <location>
        <begin position="57"/>
        <end position="115"/>
    </location>
</feature>
<dbReference type="InterPro" id="IPR013103">
    <property type="entry name" value="RVT_2"/>
</dbReference>
<dbReference type="Pfam" id="PF07727">
    <property type="entry name" value="RVT_2"/>
    <property type="match status" value="1"/>
</dbReference>
<sequence>MFLKRDFLANTQRNELLLEETSEAPQSNVGTSSAPTVSTDNVPVLRRSARVPQPPRVDRPKGVKPVGYKWIYKRKIGADGEVTTFKAKFVAKGYTQRPRVNFEKTFLPVAMASFVEEEIYRDQLEGFTDSGSSVAFLVLYVDDALLIENNVKMLGETKA</sequence>
<feature type="compositionally biased region" description="Polar residues" evidence="1">
    <location>
        <begin position="23"/>
        <end position="41"/>
    </location>
</feature>
<evidence type="ECO:0000259" key="2">
    <source>
        <dbReference type="Pfam" id="PF07727"/>
    </source>
</evidence>
<evidence type="ECO:0000256" key="1">
    <source>
        <dbReference type="SAM" id="MobiDB-lite"/>
    </source>
</evidence>
<comment type="caution">
    <text evidence="3">The sequence shown here is derived from an EMBL/GenBank/DDBJ whole genome shotgun (WGS) entry which is preliminary data.</text>
</comment>
<dbReference type="EMBL" id="JACGWN010000010">
    <property type="protein sequence ID" value="KAL0427252.1"/>
    <property type="molecule type" value="Genomic_DNA"/>
</dbReference>
<name>A0AAW2VDH7_9LAMI</name>
<organism evidence="3">
    <name type="scientific">Sesamum latifolium</name>
    <dbReference type="NCBI Taxonomy" id="2727402"/>
    <lineage>
        <taxon>Eukaryota</taxon>
        <taxon>Viridiplantae</taxon>
        <taxon>Streptophyta</taxon>
        <taxon>Embryophyta</taxon>
        <taxon>Tracheophyta</taxon>
        <taxon>Spermatophyta</taxon>
        <taxon>Magnoliopsida</taxon>
        <taxon>eudicotyledons</taxon>
        <taxon>Gunneridae</taxon>
        <taxon>Pentapetalae</taxon>
        <taxon>asterids</taxon>
        <taxon>lamiids</taxon>
        <taxon>Lamiales</taxon>
        <taxon>Pedaliaceae</taxon>
        <taxon>Sesamum</taxon>
    </lineage>
</organism>
<reference evidence="3" key="1">
    <citation type="submission" date="2020-06" db="EMBL/GenBank/DDBJ databases">
        <authorList>
            <person name="Li T."/>
            <person name="Hu X."/>
            <person name="Zhang T."/>
            <person name="Song X."/>
            <person name="Zhang H."/>
            <person name="Dai N."/>
            <person name="Sheng W."/>
            <person name="Hou X."/>
            <person name="Wei L."/>
        </authorList>
    </citation>
    <scope>NUCLEOTIDE SEQUENCE</scope>
    <source>
        <strain evidence="3">KEN1</strain>
        <tissue evidence="3">Leaf</tissue>
    </source>
</reference>
<reference evidence="3" key="2">
    <citation type="journal article" date="2024" name="Plant">
        <title>Genomic evolution and insights into agronomic trait innovations of Sesamum species.</title>
        <authorList>
            <person name="Miao H."/>
            <person name="Wang L."/>
            <person name="Qu L."/>
            <person name="Liu H."/>
            <person name="Sun Y."/>
            <person name="Le M."/>
            <person name="Wang Q."/>
            <person name="Wei S."/>
            <person name="Zheng Y."/>
            <person name="Lin W."/>
            <person name="Duan Y."/>
            <person name="Cao H."/>
            <person name="Xiong S."/>
            <person name="Wang X."/>
            <person name="Wei L."/>
            <person name="Li C."/>
            <person name="Ma Q."/>
            <person name="Ju M."/>
            <person name="Zhao R."/>
            <person name="Li G."/>
            <person name="Mu C."/>
            <person name="Tian Q."/>
            <person name="Mei H."/>
            <person name="Zhang T."/>
            <person name="Gao T."/>
            <person name="Zhang H."/>
        </authorList>
    </citation>
    <scope>NUCLEOTIDE SEQUENCE</scope>
    <source>
        <strain evidence="3">KEN1</strain>
    </source>
</reference>
<accession>A0AAW2VDH7</accession>
<evidence type="ECO:0000313" key="3">
    <source>
        <dbReference type="EMBL" id="KAL0427252.1"/>
    </source>
</evidence>
<protein>
    <recommendedName>
        <fullName evidence="2">Reverse transcriptase Ty1/copia-type domain-containing protein</fullName>
    </recommendedName>
</protein>
<gene>
    <name evidence="3" type="ORF">Slati_2900000</name>
</gene>